<dbReference type="GO" id="GO:0008301">
    <property type="term" value="F:DNA binding, bending"/>
    <property type="evidence" value="ECO:0007669"/>
    <property type="project" value="EnsemblFungi"/>
</dbReference>
<dbReference type="PIRSF" id="PIRSF036802">
    <property type="entry name" value="Tau55_TFC7"/>
    <property type="match status" value="1"/>
</dbReference>
<dbReference type="GO" id="GO:0000995">
    <property type="term" value="F:RNA polymerase III general transcription initiation factor activity"/>
    <property type="evidence" value="ECO:0007669"/>
    <property type="project" value="EnsemblFungi"/>
</dbReference>
<dbReference type="Gene3D" id="2.60.40.4370">
    <property type="match status" value="1"/>
</dbReference>
<sequence>MVLKTVYIARHGDVIKRETTPGRDGEEEVFPPTGVPGDFPLSATGVLQSRELGHYLLSLDTQPEAILSSPGYRTVQTATLVNDLLEVPLFVDTGLNTWAQDDGDEDDDGAAQPADVDTLNKLFKDSVKGDWESCVPAATSAETQEILFARCKLFLSKVAEQLDKQVPDAETVLLVTDAPVKVALGLNLLRYGRCIDYLDDEEQTTIRSGYCSLDKYELAVRYNEEEDEEDQIVVPLTDREWRMTMNGNTEFLKSGEVGNWSFDRDSVVPSADREGSPADPETETVYVSVDLNSGSYKNRLQIEKNAVMQYSGMDQERPLFRIGDKIYEGSWERLVGTEFAFPDEAQLHRRTGMERAETAAAVTGNGDSPDALPERHHSAEDGSSDSSGFSDDEVAVATPEKRAERLYRIKDRLVLHSLNAV</sequence>
<evidence type="ECO:0000259" key="2">
    <source>
        <dbReference type="Pfam" id="PF10419"/>
    </source>
</evidence>
<dbReference type="RefSeq" id="XP_022466004.1">
    <property type="nucleotide sequence ID" value="XM_022609626.1"/>
</dbReference>
<gene>
    <name evidence="3" type="primary">KNAG0H03450</name>
    <name evidence="3" type="ordered locus">KNAG_0H03450</name>
</gene>
<reference evidence="4" key="2">
    <citation type="submission" date="2012-08" db="EMBL/GenBank/DDBJ databases">
        <title>Genome sequence of Kazachstania naganishii.</title>
        <authorList>
            <person name="Gordon J.L."/>
            <person name="Armisen D."/>
            <person name="Proux-Wera E."/>
            <person name="OhEigeartaigh S.S."/>
            <person name="Byrne K.P."/>
            <person name="Wolfe K.H."/>
        </authorList>
    </citation>
    <scope>NUCLEOTIDE SEQUENCE [LARGE SCALE GENOMIC DNA]</scope>
    <source>
        <strain evidence="4">ATCC MYA-139 / BCRC 22969 / CBS 8797 / CCRC 22969 / KCTC 17520 / NBRC 10181 / NCYC 3082</strain>
    </source>
</reference>
<dbReference type="PANTHER" id="PTHR16469">
    <property type="entry name" value="UBIQUITIN-ASSOCIATED AND SH3 DOMAIN-CONTAINING BA-RELATED"/>
    <property type="match status" value="1"/>
</dbReference>
<proteinExistence type="predicted"/>
<dbReference type="AlphaFoldDB" id="J7S8V3"/>
<dbReference type="GO" id="GO:0000127">
    <property type="term" value="C:transcription factor TFIIIC complex"/>
    <property type="evidence" value="ECO:0007669"/>
    <property type="project" value="EnsemblFungi"/>
</dbReference>
<dbReference type="Pfam" id="PF00300">
    <property type="entry name" value="His_Phos_1"/>
    <property type="match status" value="1"/>
</dbReference>
<dbReference type="GO" id="GO:0001003">
    <property type="term" value="F:RNA polymerase III type 2 promoter sequence-specific DNA binding"/>
    <property type="evidence" value="ECO:0007669"/>
    <property type="project" value="EnsemblFungi"/>
</dbReference>
<dbReference type="Gene3D" id="3.40.50.1240">
    <property type="entry name" value="Phosphoglycerate mutase-like"/>
    <property type="match status" value="1"/>
</dbReference>
<dbReference type="eggNOG" id="ENOG502RYP8">
    <property type="taxonomic scope" value="Eukaryota"/>
</dbReference>
<keyword evidence="4" id="KW-1185">Reference proteome</keyword>
<dbReference type="EMBL" id="HE978321">
    <property type="protein sequence ID" value="CCK71759.1"/>
    <property type="molecule type" value="Genomic_DNA"/>
</dbReference>
<dbReference type="OMA" id="RAKLFWK"/>
<dbReference type="GO" id="GO:0001002">
    <property type="term" value="F:RNA polymerase III type 1 promoter sequence-specific DNA binding"/>
    <property type="evidence" value="ECO:0007669"/>
    <property type="project" value="EnsemblFungi"/>
</dbReference>
<evidence type="ECO:0000313" key="3">
    <source>
        <dbReference type="EMBL" id="CCK71759.1"/>
    </source>
</evidence>
<feature type="region of interest" description="Disordered" evidence="1">
    <location>
        <begin position="355"/>
        <end position="401"/>
    </location>
</feature>
<dbReference type="OrthoDB" id="414418at2759"/>
<dbReference type="KEGG" id="kng:KNAG_0H03450"/>
<dbReference type="SUPFAM" id="SSF53254">
    <property type="entry name" value="Phosphoglycerate mutase-like"/>
    <property type="match status" value="1"/>
</dbReference>
<dbReference type="InterPro" id="IPR014623">
    <property type="entry name" value="Tfc7/tau55"/>
</dbReference>
<dbReference type="GO" id="GO:0016791">
    <property type="term" value="F:phosphatase activity"/>
    <property type="evidence" value="ECO:0007669"/>
    <property type="project" value="EnsemblFungi"/>
</dbReference>
<dbReference type="CDD" id="cd07067">
    <property type="entry name" value="HP_PGM_like"/>
    <property type="match status" value="1"/>
</dbReference>
<accession>J7S8V3</accession>
<feature type="domain" description="Transcription factor TFIIIC triple barrel" evidence="2">
    <location>
        <begin position="281"/>
        <end position="418"/>
    </location>
</feature>
<dbReference type="InterPro" id="IPR029033">
    <property type="entry name" value="His_PPase_superfam"/>
</dbReference>
<evidence type="ECO:0000256" key="1">
    <source>
        <dbReference type="SAM" id="MobiDB-lite"/>
    </source>
</evidence>
<dbReference type="Proteomes" id="UP000006310">
    <property type="component" value="Chromosome 8"/>
</dbReference>
<name>J7S8V3_HUIN7</name>
<dbReference type="GO" id="GO:0042791">
    <property type="term" value="P:5S class rRNA transcription by RNA polymerase III"/>
    <property type="evidence" value="ECO:0007669"/>
    <property type="project" value="EnsemblFungi"/>
</dbReference>
<dbReference type="STRING" id="1071383.J7S8V3"/>
<dbReference type="GeneID" id="34527491"/>
<dbReference type="HOGENOM" id="CLU_042838_0_0_1"/>
<dbReference type="InterPro" id="IPR019481">
    <property type="entry name" value="TFIIIC_triple_barrel"/>
</dbReference>
<dbReference type="InterPro" id="IPR051710">
    <property type="entry name" value="Phosphatase_SH3-domain"/>
</dbReference>
<dbReference type="PANTHER" id="PTHR16469:SF51">
    <property type="entry name" value="TRANSCRIPTION FACTOR TAU 55 KDA SUBUNIT"/>
    <property type="match status" value="1"/>
</dbReference>
<dbReference type="Pfam" id="PF10419">
    <property type="entry name" value="TFIIIC_sub6"/>
    <property type="match status" value="1"/>
</dbReference>
<dbReference type="InterPro" id="IPR013078">
    <property type="entry name" value="His_Pase_superF_clade-1"/>
</dbReference>
<evidence type="ECO:0000313" key="4">
    <source>
        <dbReference type="Proteomes" id="UP000006310"/>
    </source>
</evidence>
<organism evidence="3 4">
    <name type="scientific">Huiozyma naganishii (strain ATCC MYA-139 / BCRC 22969 / CBS 8797 / KCTC 17520 / NBRC 10181 / NCYC 3082 / Yp74L-3)</name>
    <name type="common">Yeast</name>
    <name type="synonym">Kazachstania naganishii</name>
    <dbReference type="NCBI Taxonomy" id="1071383"/>
    <lineage>
        <taxon>Eukaryota</taxon>
        <taxon>Fungi</taxon>
        <taxon>Dikarya</taxon>
        <taxon>Ascomycota</taxon>
        <taxon>Saccharomycotina</taxon>
        <taxon>Saccharomycetes</taxon>
        <taxon>Saccharomycetales</taxon>
        <taxon>Saccharomycetaceae</taxon>
        <taxon>Huiozyma</taxon>
    </lineage>
</organism>
<protein>
    <recommendedName>
        <fullName evidence="2">Transcription factor TFIIIC triple barrel domain-containing protein</fullName>
    </recommendedName>
</protein>
<reference evidence="3 4" key="1">
    <citation type="journal article" date="2011" name="Proc. Natl. Acad. Sci. U.S.A.">
        <title>Evolutionary erosion of yeast sex chromosomes by mating-type switching accidents.</title>
        <authorList>
            <person name="Gordon J.L."/>
            <person name="Armisen D."/>
            <person name="Proux-Wera E."/>
            <person name="Oheigeartaigh S.S."/>
            <person name="Byrne K.P."/>
            <person name="Wolfe K.H."/>
        </authorList>
    </citation>
    <scope>NUCLEOTIDE SEQUENCE [LARGE SCALE GENOMIC DNA]</scope>
    <source>
        <strain evidence="4">ATCC MYA-139 / BCRC 22969 / CBS 8797 / CCRC 22969 / KCTC 17520 / NBRC 10181 / NCYC 3082</strain>
    </source>
</reference>